<organism evidence="2 3">
    <name type="scientific">Papaver atlanticum</name>
    <dbReference type="NCBI Taxonomy" id="357466"/>
    <lineage>
        <taxon>Eukaryota</taxon>
        <taxon>Viridiplantae</taxon>
        <taxon>Streptophyta</taxon>
        <taxon>Embryophyta</taxon>
        <taxon>Tracheophyta</taxon>
        <taxon>Spermatophyta</taxon>
        <taxon>Magnoliopsida</taxon>
        <taxon>Ranunculales</taxon>
        <taxon>Papaveraceae</taxon>
        <taxon>Papaveroideae</taxon>
        <taxon>Papaver</taxon>
    </lineage>
</organism>
<protein>
    <submittedName>
        <fullName evidence="2">Uncharacterized protein</fullName>
    </submittedName>
</protein>
<dbReference type="PANTHER" id="PTHR47303:SF1">
    <property type="entry name" value="NF-KAPPA-B INHIBITOR BETA"/>
    <property type="match status" value="1"/>
</dbReference>
<evidence type="ECO:0000256" key="1">
    <source>
        <dbReference type="SAM" id="MobiDB-lite"/>
    </source>
</evidence>
<dbReference type="InterPro" id="IPR036770">
    <property type="entry name" value="Ankyrin_rpt-contain_sf"/>
</dbReference>
<feature type="compositionally biased region" description="Basic and acidic residues" evidence="1">
    <location>
        <begin position="61"/>
        <end position="71"/>
    </location>
</feature>
<sequence length="327" mass="36740">MLCKLIAESQGDMLKKLIEAQERSQQQLLETLTANFNKGLEEVLSRQNKSGDDEKSEDEAVAEKKPKSDAAEKDDDNIVDEYEILYDAAYEGDWRKASEFLKDCPEAVEKTITYDNETALHIAIMMKRWSFVQKLVERMTPEALEIKDSEDSTALHAAALYGNKDVAKAIASKNPKLTQMRDKFERVPLETAIVHFGDGQKDTVEYLYSVTTHERNGPFSGAYGADLLCSAIESIYYDLALSLVKRFPKLVSEPTEGTNGLCGFEKLIDRPFAFKSGAELSWWQRFIYSLIHVDISSPNDDNDTEEDDDTSSGNSEGTAKDEDIDLV</sequence>
<dbReference type="Gene3D" id="1.25.40.20">
    <property type="entry name" value="Ankyrin repeat-containing domain"/>
    <property type="match status" value="1"/>
</dbReference>
<comment type="caution">
    <text evidence="2">The sequence shown here is derived from an EMBL/GenBank/DDBJ whole genome shotgun (WGS) entry which is preliminary data.</text>
</comment>
<dbReference type="PANTHER" id="PTHR47303">
    <property type="match status" value="1"/>
</dbReference>
<dbReference type="Pfam" id="PF12796">
    <property type="entry name" value="Ank_2"/>
    <property type="match status" value="1"/>
</dbReference>
<name>A0AAD4RW33_9MAGN</name>
<proteinExistence type="predicted"/>
<feature type="compositionally biased region" description="Basic and acidic residues" evidence="1">
    <location>
        <begin position="43"/>
        <end position="53"/>
    </location>
</feature>
<reference evidence="2" key="1">
    <citation type="submission" date="2022-04" db="EMBL/GenBank/DDBJ databases">
        <title>A functionally conserved STORR gene fusion in Papaver species that diverged 16.8 million years ago.</title>
        <authorList>
            <person name="Catania T."/>
        </authorList>
    </citation>
    <scope>NUCLEOTIDE SEQUENCE</scope>
    <source>
        <strain evidence="2">S-188037</strain>
    </source>
</reference>
<dbReference type="SMART" id="SM00248">
    <property type="entry name" value="ANK"/>
    <property type="match status" value="3"/>
</dbReference>
<gene>
    <name evidence="2" type="ORF">MKW98_016377</name>
</gene>
<dbReference type="SUPFAM" id="SSF48403">
    <property type="entry name" value="Ankyrin repeat"/>
    <property type="match status" value="1"/>
</dbReference>
<feature type="region of interest" description="Disordered" evidence="1">
    <location>
        <begin position="298"/>
        <end position="327"/>
    </location>
</feature>
<dbReference type="AlphaFoldDB" id="A0AAD4RW33"/>
<accession>A0AAD4RW33</accession>
<dbReference type="Proteomes" id="UP001202328">
    <property type="component" value="Unassembled WGS sequence"/>
</dbReference>
<evidence type="ECO:0000313" key="3">
    <source>
        <dbReference type="Proteomes" id="UP001202328"/>
    </source>
</evidence>
<dbReference type="InterPro" id="IPR002110">
    <property type="entry name" value="Ankyrin_rpt"/>
</dbReference>
<dbReference type="EMBL" id="JAJJMB010017679">
    <property type="protein sequence ID" value="KAI3836073.1"/>
    <property type="molecule type" value="Genomic_DNA"/>
</dbReference>
<keyword evidence="3" id="KW-1185">Reference proteome</keyword>
<feature type="compositionally biased region" description="Acidic residues" evidence="1">
    <location>
        <begin position="300"/>
        <end position="310"/>
    </location>
</feature>
<feature type="region of interest" description="Disordered" evidence="1">
    <location>
        <begin position="43"/>
        <end position="74"/>
    </location>
</feature>
<evidence type="ECO:0000313" key="2">
    <source>
        <dbReference type="EMBL" id="KAI3836073.1"/>
    </source>
</evidence>